<comment type="caution">
    <text evidence="4">The sequence shown here is derived from an EMBL/GenBank/DDBJ whole genome shotgun (WGS) entry which is preliminary data.</text>
</comment>
<gene>
    <name evidence="4" type="ORF">QTN47_03055</name>
</gene>
<evidence type="ECO:0000259" key="2">
    <source>
        <dbReference type="Pfam" id="PF04773"/>
    </source>
</evidence>
<proteinExistence type="predicted"/>
<dbReference type="PIRSF" id="PIRSF018266">
    <property type="entry name" value="FecR"/>
    <property type="match status" value="1"/>
</dbReference>
<dbReference type="PANTHER" id="PTHR30273:SF2">
    <property type="entry name" value="PROTEIN FECR"/>
    <property type="match status" value="1"/>
</dbReference>
<keyword evidence="1" id="KW-0472">Membrane</keyword>
<dbReference type="Gene3D" id="2.60.120.1440">
    <property type="match status" value="1"/>
</dbReference>
<dbReference type="Pfam" id="PF16344">
    <property type="entry name" value="FecR_C"/>
    <property type="match status" value="1"/>
</dbReference>
<feature type="domain" description="FecR protein" evidence="2">
    <location>
        <begin position="152"/>
        <end position="239"/>
    </location>
</feature>
<feature type="transmembrane region" description="Helical" evidence="1">
    <location>
        <begin position="103"/>
        <end position="121"/>
    </location>
</feature>
<sequence length="382" mass="42558">MDYLLYEPEDFASDESYLRYYFKLNKKDIAFWESWISNHPEKLDVIVNADELISLLSFHVSEDAVEKELGRLMSDIKAGAIKITPDKTNAAKKVSAKARPLRYLKIVSFTLAAAVVLVFLARITILAPSAVVDAETPGMTASITKTNNGAGTMLLTLEDSSVVTLKPGSSVTYAAHFAPDKREIMLDGEAFFQVSKNPARPFFVYYGNLVTHVLGTSFNVKIDKVQKKIEVAVRTGRVEVYEKNNKGTSKQNTPQKEKGVVLTPNQKVIYTIDTKSFEATLVDKPMPLLAHHDNVDTVTTVYNISKETFVFKSERLADIIKVLEDVYGIDIQVENDHLNNCHFSGDLTRMDLYGKLDIICKTVGASYKITGTSILIKGKNLQ</sequence>
<keyword evidence="5" id="KW-1185">Reference proteome</keyword>
<keyword evidence="1" id="KW-1133">Transmembrane helix</keyword>
<name>A0ABV3Z9C8_9BACT</name>
<evidence type="ECO:0000259" key="3">
    <source>
        <dbReference type="Pfam" id="PF16344"/>
    </source>
</evidence>
<evidence type="ECO:0000313" key="5">
    <source>
        <dbReference type="Proteomes" id="UP001560573"/>
    </source>
</evidence>
<reference evidence="4 5" key="1">
    <citation type="submission" date="2023-07" db="EMBL/GenBank/DDBJ databases">
        <authorList>
            <person name="Lian W.-H."/>
        </authorList>
    </citation>
    <scope>NUCLEOTIDE SEQUENCE [LARGE SCALE GENOMIC DNA]</scope>
    <source>
        <strain evidence="4 5">SYSU DXS3180</strain>
    </source>
</reference>
<dbReference type="InterPro" id="IPR012373">
    <property type="entry name" value="Ferrdict_sens_TM"/>
</dbReference>
<dbReference type="InterPro" id="IPR006860">
    <property type="entry name" value="FecR"/>
</dbReference>
<dbReference type="InterPro" id="IPR032508">
    <property type="entry name" value="FecR_C"/>
</dbReference>
<accession>A0ABV3Z9C8</accession>
<evidence type="ECO:0000313" key="4">
    <source>
        <dbReference type="EMBL" id="MEX6686453.1"/>
    </source>
</evidence>
<organism evidence="4 5">
    <name type="scientific">Danxiaibacter flavus</name>
    <dbReference type="NCBI Taxonomy" id="3049108"/>
    <lineage>
        <taxon>Bacteria</taxon>
        <taxon>Pseudomonadati</taxon>
        <taxon>Bacteroidota</taxon>
        <taxon>Chitinophagia</taxon>
        <taxon>Chitinophagales</taxon>
        <taxon>Chitinophagaceae</taxon>
        <taxon>Danxiaibacter</taxon>
    </lineage>
</organism>
<protein>
    <submittedName>
        <fullName evidence="4">FecR family protein</fullName>
    </submittedName>
</protein>
<dbReference type="Pfam" id="PF04773">
    <property type="entry name" value="FecR"/>
    <property type="match status" value="1"/>
</dbReference>
<evidence type="ECO:0000256" key="1">
    <source>
        <dbReference type="SAM" id="Phobius"/>
    </source>
</evidence>
<dbReference type="EMBL" id="JAULBC010000001">
    <property type="protein sequence ID" value="MEX6686453.1"/>
    <property type="molecule type" value="Genomic_DNA"/>
</dbReference>
<dbReference type="PANTHER" id="PTHR30273">
    <property type="entry name" value="PERIPLASMIC SIGNAL SENSOR AND SIGMA FACTOR ACTIVATOR FECR-RELATED"/>
    <property type="match status" value="1"/>
</dbReference>
<feature type="domain" description="Protein FecR C-terminal" evidence="3">
    <location>
        <begin position="309"/>
        <end position="376"/>
    </location>
</feature>
<keyword evidence="1" id="KW-0812">Transmembrane</keyword>
<dbReference type="Gene3D" id="3.55.50.30">
    <property type="match status" value="1"/>
</dbReference>
<dbReference type="Proteomes" id="UP001560573">
    <property type="component" value="Unassembled WGS sequence"/>
</dbReference>